<keyword evidence="2" id="KW-1185">Reference proteome</keyword>
<proteinExistence type="predicted"/>
<dbReference type="EMBL" id="BDCR01000004">
    <property type="protein sequence ID" value="GAT64257.1"/>
    <property type="molecule type" value="Genomic_DNA"/>
</dbReference>
<dbReference type="AlphaFoldDB" id="A0A161LGV1"/>
<evidence type="ECO:0000313" key="2">
    <source>
        <dbReference type="Proteomes" id="UP000076586"/>
    </source>
</evidence>
<dbReference type="STRING" id="681398.PJIAN_4807"/>
<gene>
    <name evidence="1" type="ORF">PJIAN_4807</name>
</gene>
<reference evidence="2" key="1">
    <citation type="submission" date="2016-04" db="EMBL/GenBank/DDBJ databases">
        <title>Draft genome sequence of Paludibacter jiangxiensis strain NM7.</title>
        <authorList>
            <person name="Qiu Y."/>
            <person name="Matsuura N."/>
            <person name="Ohashi A."/>
            <person name="Tourlousse M.D."/>
            <person name="Sekiguchi Y."/>
        </authorList>
    </citation>
    <scope>NUCLEOTIDE SEQUENCE [LARGE SCALE GENOMIC DNA]</scope>
    <source>
        <strain evidence="2">NM7</strain>
    </source>
</reference>
<dbReference type="Proteomes" id="UP000076586">
    <property type="component" value="Unassembled WGS sequence"/>
</dbReference>
<dbReference type="RefSeq" id="WP_068706187.1">
    <property type="nucleotide sequence ID" value="NZ_BDCR01000004.1"/>
</dbReference>
<sequence length="96" mass="11336">MIYEEWLIVKEFEEPIVGFPYKIRARVLQLKSRNPNKIYYGSVSHFCKQDEQSTVSLRPQAEGKNIAAIERELNNYIKSFTSIGVEENDDFDRLQY</sequence>
<dbReference type="OrthoDB" id="10010589at2"/>
<protein>
    <submittedName>
        <fullName evidence="1">Uncharacterized protein</fullName>
    </submittedName>
</protein>
<reference evidence="2" key="2">
    <citation type="journal article" date="2017" name="Genome Announc.">
        <title>Draft genome sequence of Paludibacter jiangxiensis NM7(T), a propionate-producing fermentative bacterium.</title>
        <authorList>
            <person name="Qiu Y.-L."/>
            <person name="Tourlousse D.M."/>
            <person name="Matsuura N."/>
            <person name="Ohashi A."/>
            <person name="Sekiguchi Y."/>
        </authorList>
    </citation>
    <scope>NUCLEOTIDE SEQUENCE [LARGE SCALE GENOMIC DNA]</scope>
    <source>
        <strain evidence="2">NM7</strain>
    </source>
</reference>
<name>A0A161LGV1_9BACT</name>
<accession>A0A161LGV1</accession>
<evidence type="ECO:0000313" key="1">
    <source>
        <dbReference type="EMBL" id="GAT64257.1"/>
    </source>
</evidence>
<organism evidence="1 2">
    <name type="scientific">Paludibacter jiangxiensis</name>
    <dbReference type="NCBI Taxonomy" id="681398"/>
    <lineage>
        <taxon>Bacteria</taxon>
        <taxon>Pseudomonadati</taxon>
        <taxon>Bacteroidota</taxon>
        <taxon>Bacteroidia</taxon>
        <taxon>Bacteroidales</taxon>
        <taxon>Paludibacteraceae</taxon>
        <taxon>Paludibacter</taxon>
    </lineage>
</organism>
<comment type="caution">
    <text evidence="1">The sequence shown here is derived from an EMBL/GenBank/DDBJ whole genome shotgun (WGS) entry which is preliminary data.</text>
</comment>